<dbReference type="CDD" id="cd06529">
    <property type="entry name" value="S24_LexA-like"/>
    <property type="match status" value="1"/>
</dbReference>
<dbReference type="RefSeq" id="WP_023311691.1">
    <property type="nucleotide sequence ID" value="NZ_CP011863.1"/>
</dbReference>
<keyword evidence="1" id="KW-0805">Transcription regulation</keyword>
<dbReference type="PANTHER" id="PTHR40661:SF3">
    <property type="entry name" value="FELS-1 PROPHAGE TRANSCRIPTIONAL REGULATOR"/>
    <property type="match status" value="1"/>
</dbReference>
<dbReference type="PANTHER" id="PTHR40661">
    <property type="match status" value="1"/>
</dbReference>
<evidence type="ECO:0000313" key="8">
    <source>
        <dbReference type="Proteomes" id="UP000017391"/>
    </source>
</evidence>
<dbReference type="SUPFAM" id="SSF47413">
    <property type="entry name" value="lambda repressor-like DNA-binding domains"/>
    <property type="match status" value="1"/>
</dbReference>
<dbReference type="Pfam" id="PF00717">
    <property type="entry name" value="Peptidase_S24"/>
    <property type="match status" value="1"/>
</dbReference>
<dbReference type="Gene3D" id="1.10.260.40">
    <property type="entry name" value="lambda repressor-like DNA-binding domains"/>
    <property type="match status" value="1"/>
</dbReference>
<dbReference type="InterPro" id="IPR010982">
    <property type="entry name" value="Lambda_DNA-bd_dom_sf"/>
</dbReference>
<dbReference type="SMART" id="SM00530">
    <property type="entry name" value="HTH_XRE"/>
    <property type="match status" value="1"/>
</dbReference>
<dbReference type="AlphaFoldDB" id="A0A376F351"/>
<dbReference type="CDD" id="cd00093">
    <property type="entry name" value="HTH_XRE"/>
    <property type="match status" value="1"/>
</dbReference>
<reference evidence="8" key="2">
    <citation type="submission" date="2013-09" db="EMBL/GenBank/DDBJ databases">
        <title>The Genome Sequence of Enterobacter cloacae BWH 31.</title>
        <authorList>
            <consortium name="The Broad Institute Genomics Platform"/>
            <consortium name="The Broad Institute Genome Sequencing Center for Infectious Disease"/>
            <person name="Murphy C."/>
            <person name="Cosimi L."/>
            <person name="Cerqueira G."/>
            <person name="Feldgarden M."/>
            <person name="Hung D."/>
            <person name="Onderdonk A.B."/>
            <person name="Ferraro M.J."/>
            <person name="Hooper D."/>
            <person name="Dekker J."/>
            <person name="O'Brien T."/>
            <person name="Huang S."/>
            <person name="Quan V."/>
            <person name="Ernst C."/>
            <person name="Delaney M."/>
            <person name="DuBois A."/>
            <person name="Young S.K."/>
            <person name="Zeng Q."/>
            <person name="Gargeya S."/>
            <person name="Fitzgerald M."/>
            <person name="Abouelleil A."/>
            <person name="Alvarado L."/>
            <person name="Berlin A.M."/>
            <person name="Chapman S.B."/>
            <person name="Gainer-Dewar J."/>
            <person name="Goldberg J."/>
            <person name="Gnerre S."/>
            <person name="Griggs A."/>
            <person name="Gujja S."/>
            <person name="Hansen M."/>
            <person name="Howarth C."/>
            <person name="Imamovic A."/>
            <person name="Ireland A."/>
            <person name="Larimer J."/>
            <person name="McCowan C."/>
            <person name="Murphy C."/>
            <person name="Pearson M."/>
            <person name="Poon T.W."/>
            <person name="Priest M."/>
            <person name="Roberts A."/>
            <person name="Saif S."/>
            <person name="Shea T."/>
            <person name="Sykes S."/>
            <person name="Wortman J."/>
            <person name="Nusbaum C."/>
            <person name="Birren B."/>
        </authorList>
    </citation>
    <scope>NUCLEOTIDE SEQUENCE [LARGE SCALE GENOMIC DNA]</scope>
    <source>
        <strain evidence="8">BWH 31</strain>
    </source>
</reference>
<protein>
    <submittedName>
        <fullName evidence="7">Putative phage repressor protein CI</fullName>
    </submittedName>
</protein>
<keyword evidence="2" id="KW-0238">DNA-binding</keyword>
<organism evidence="7 9">
    <name type="scientific">Enterobacter asburiae</name>
    <dbReference type="NCBI Taxonomy" id="61645"/>
    <lineage>
        <taxon>Bacteria</taxon>
        <taxon>Pseudomonadati</taxon>
        <taxon>Pseudomonadota</taxon>
        <taxon>Gammaproteobacteria</taxon>
        <taxon>Enterobacterales</taxon>
        <taxon>Enterobacteriaceae</taxon>
        <taxon>Enterobacter</taxon>
        <taxon>Enterobacter cloacae complex</taxon>
    </lineage>
</organism>
<evidence type="ECO:0000256" key="2">
    <source>
        <dbReference type="ARBA" id="ARBA00023125"/>
    </source>
</evidence>
<sequence>MSYTEKDPQNENGPKVPLSDNQKGTTFSDRLRKAIDGKSIRQFAADCGISYGAMHKYFAGHTQPTLDNLVVLARTAGVSIEWLATGEQSSTGTNLISRPATPPSTAINDVHGNEVDLEEFIFVPRYNVTASAGYGAWNDDETPMFTVSFRRYWVVNHLKADPKQLSVISVQGDSMEGVLNDKDIILVNHGDREPREGIYVLRLDGQLIVKRVQRLPGAQLIVTSTNPVYKPFNIDLNNVPSDFCIVGKVVWYGRVI</sequence>
<name>A0A376F351_ENTAS</name>
<dbReference type="Proteomes" id="UP000017391">
    <property type="component" value="Unassembled WGS sequence"/>
</dbReference>
<evidence type="ECO:0000313" key="6">
    <source>
        <dbReference type="EMBL" id="ESM31468.1"/>
    </source>
</evidence>
<dbReference type="InterPro" id="IPR036286">
    <property type="entry name" value="LexA/Signal_pep-like_sf"/>
</dbReference>
<evidence type="ECO:0000256" key="1">
    <source>
        <dbReference type="ARBA" id="ARBA00023015"/>
    </source>
</evidence>
<dbReference type="GO" id="GO:0003677">
    <property type="term" value="F:DNA binding"/>
    <property type="evidence" value="ECO:0007669"/>
    <property type="project" value="UniProtKB-KW"/>
</dbReference>
<proteinExistence type="predicted"/>
<dbReference type="Pfam" id="PF01381">
    <property type="entry name" value="HTH_3"/>
    <property type="match status" value="1"/>
</dbReference>
<dbReference type="Proteomes" id="UP000255163">
    <property type="component" value="Unassembled WGS sequence"/>
</dbReference>
<feature type="region of interest" description="Disordered" evidence="4">
    <location>
        <begin position="1"/>
        <end position="25"/>
    </location>
</feature>
<evidence type="ECO:0000256" key="3">
    <source>
        <dbReference type="ARBA" id="ARBA00023163"/>
    </source>
</evidence>
<keyword evidence="3" id="KW-0804">Transcription</keyword>
<evidence type="ECO:0000313" key="7">
    <source>
        <dbReference type="EMBL" id="STD18403.1"/>
    </source>
</evidence>
<evidence type="ECO:0000256" key="4">
    <source>
        <dbReference type="SAM" id="MobiDB-lite"/>
    </source>
</evidence>
<dbReference type="InterPro" id="IPR039418">
    <property type="entry name" value="LexA-like"/>
</dbReference>
<dbReference type="InterPro" id="IPR015927">
    <property type="entry name" value="Peptidase_S24_S26A/B/C"/>
</dbReference>
<gene>
    <name evidence="6" type="ORF">L402_03770</name>
    <name evidence="7" type="ORF">NCTC12123_00575</name>
</gene>
<dbReference type="SUPFAM" id="SSF51306">
    <property type="entry name" value="LexA/Signal peptidase"/>
    <property type="match status" value="1"/>
</dbReference>
<dbReference type="EMBL" id="UFYI01000007">
    <property type="protein sequence ID" value="STD18403.1"/>
    <property type="molecule type" value="Genomic_DNA"/>
</dbReference>
<dbReference type="PROSITE" id="PS50943">
    <property type="entry name" value="HTH_CROC1"/>
    <property type="match status" value="1"/>
</dbReference>
<reference evidence="7 9" key="3">
    <citation type="submission" date="2018-06" db="EMBL/GenBank/DDBJ databases">
        <authorList>
            <consortium name="Pathogen Informatics"/>
            <person name="Doyle S."/>
        </authorList>
    </citation>
    <scope>NUCLEOTIDE SEQUENCE [LARGE SCALE GENOMIC DNA]</scope>
    <source>
        <strain evidence="7 9">NCTC12123</strain>
    </source>
</reference>
<dbReference type="EMBL" id="AYIP01000011">
    <property type="protein sequence ID" value="ESM31468.1"/>
    <property type="molecule type" value="Genomic_DNA"/>
</dbReference>
<evidence type="ECO:0000313" key="9">
    <source>
        <dbReference type="Proteomes" id="UP000255163"/>
    </source>
</evidence>
<dbReference type="InterPro" id="IPR001387">
    <property type="entry name" value="Cro/C1-type_HTH"/>
</dbReference>
<accession>A0A376F351</accession>
<evidence type="ECO:0000259" key="5">
    <source>
        <dbReference type="PROSITE" id="PS50943"/>
    </source>
</evidence>
<dbReference type="Gene3D" id="2.10.109.10">
    <property type="entry name" value="Umud Fragment, subunit A"/>
    <property type="match status" value="1"/>
</dbReference>
<feature type="domain" description="HTH cro/C1-type" evidence="5">
    <location>
        <begin position="37"/>
        <end position="83"/>
    </location>
</feature>
<reference evidence="6" key="1">
    <citation type="submission" date="2013-09" db="EMBL/GenBank/DDBJ databases">
        <title>The Genome Sequence of Enterobacter cloacae BWH 31.</title>
        <authorList>
            <consortium name="The Broad Institute Genomics Platform"/>
            <consortium name="The Broad Institute Genome Sequencing Center for Infectious Disease"/>
            <person name="Murphy C."/>
            <person name="Cosimi L."/>
            <person name="Cerqueira G."/>
            <person name="Feldgarden M."/>
            <person name="Earl A.M."/>
            <person name="Hung D."/>
            <person name="Onderdonk A.B."/>
            <person name="Kirby J.E."/>
            <person name="Ferraro M.J."/>
            <person name="Hopper D."/>
            <person name="Dekker J.P."/>
            <person name="O'Brien T."/>
            <person name="Huang S."/>
            <person name="Quan V."/>
            <person name="Ernst C."/>
            <person name="Delaney M."/>
            <person name="DuBois A."/>
            <person name="Kim D.S."/>
            <person name="Young S."/>
            <person name="Zeng Q."/>
            <person name="Gargeya S."/>
            <person name="Abouelleil A."/>
            <person name="Alvarado L."/>
            <person name="Chapman S.B."/>
            <person name="Gainer-Dewar J."/>
            <person name="Goldberg J."/>
            <person name="Griggs A."/>
            <person name="Gujja S."/>
            <person name="Hansen M."/>
            <person name="Howarth C."/>
            <person name="Imamovic A."/>
            <person name="Larimer J."/>
            <person name="Pearson M."/>
            <person name="Poon T.W."/>
            <person name="Priest M."/>
            <person name="Roberts A."/>
            <person name="Saif S."/>
            <person name="Shea T.D."/>
            <person name="Sykes S.N."/>
            <person name="Wortman J.R."/>
            <person name="Nusbaum C."/>
            <person name="Birren B.W."/>
        </authorList>
    </citation>
    <scope>NUCLEOTIDE SEQUENCE</scope>
    <source>
        <strain evidence="6">BWH 31</strain>
    </source>
</reference>